<comment type="caution">
    <text evidence="3">The sequence shown here is derived from an EMBL/GenBank/DDBJ whole genome shotgun (WGS) entry which is preliminary data.</text>
</comment>
<dbReference type="PANTHER" id="PTHR12794:SF0">
    <property type="entry name" value="GEM-ASSOCIATED PROTEIN 2"/>
    <property type="match status" value="1"/>
</dbReference>
<reference evidence="3 4" key="1">
    <citation type="submission" date="2017-03" db="EMBL/GenBank/DDBJ databases">
        <title>Genomes of endolithic fungi from Antarctica.</title>
        <authorList>
            <person name="Coleine C."/>
            <person name="Masonjones S."/>
            <person name="Stajich J.E."/>
        </authorList>
    </citation>
    <scope>NUCLEOTIDE SEQUENCE [LARGE SCALE GENOMIC DNA]</scope>
    <source>
        <strain evidence="3 4">CCFEE 6315</strain>
    </source>
</reference>
<dbReference type="PANTHER" id="PTHR12794">
    <property type="entry name" value="GEMIN2"/>
    <property type="match status" value="1"/>
</dbReference>
<accession>A0A4U0TNU4</accession>
<organism evidence="3 4">
    <name type="scientific">Salinomyces thailandicus</name>
    <dbReference type="NCBI Taxonomy" id="706561"/>
    <lineage>
        <taxon>Eukaryota</taxon>
        <taxon>Fungi</taxon>
        <taxon>Dikarya</taxon>
        <taxon>Ascomycota</taxon>
        <taxon>Pezizomycotina</taxon>
        <taxon>Dothideomycetes</taxon>
        <taxon>Dothideomycetidae</taxon>
        <taxon>Mycosphaerellales</taxon>
        <taxon>Teratosphaeriaceae</taxon>
        <taxon>Salinomyces</taxon>
    </lineage>
</organism>
<dbReference type="EMBL" id="NAJL01000052">
    <property type="protein sequence ID" value="TKA23703.1"/>
    <property type="molecule type" value="Genomic_DNA"/>
</dbReference>
<dbReference type="GO" id="GO:0032797">
    <property type="term" value="C:SMN complex"/>
    <property type="evidence" value="ECO:0007669"/>
    <property type="project" value="TreeGrafter"/>
</dbReference>
<evidence type="ECO:0000256" key="1">
    <source>
        <dbReference type="ARBA" id="ARBA00025758"/>
    </source>
</evidence>
<comment type="similarity">
    <text evidence="1">Belongs to the gemin-2 family.</text>
</comment>
<evidence type="ECO:0000313" key="4">
    <source>
        <dbReference type="Proteomes" id="UP000308549"/>
    </source>
</evidence>
<dbReference type="InterPro" id="IPR035426">
    <property type="entry name" value="Gemin2/Brr1"/>
</dbReference>
<feature type="region of interest" description="Disordered" evidence="2">
    <location>
        <begin position="1"/>
        <end position="136"/>
    </location>
</feature>
<sequence>MPKRRRERDRPKAGPEAAYNPTKRVLLSYASEDEQEDTVDQPAGTGHPSAADAATANYQIAPYPEDDDLSAHDNGNPVSGPPHDKTLEEDVRSSAAPKAPGRHRNVMSNGTTGQRIALGSLPSPWDQDSDSGLDDGEEVEYDSAEEEAMAYLRAVQSERQKLPMVFTAPQRIDDQQLYESGLGDSRGYLDDGAYIAAPLLGPTMPEAAKTLVDPQEAYTAALKQRFLTQHEQMHIAPSKSEVASLDEQHPATCRTSNSRAFAACKRMLRATAPQPAQVRAMDQSTVFVLLEAIHKTFLQREQSINPITGAWIWALLTRLDDVGTMTNEQVYPLRELGKRAVLVQLSFRDPSAAQALEAVGTNAEPASSNHDETQLDVDGDLAEPAKTSETTDDNLVNAKDESNNVVSQQTSLATLDMIITVVGELFGQRDLLEFRQQWQMEAVSVDTGA</sequence>
<dbReference type="OrthoDB" id="428895at2759"/>
<feature type="compositionally biased region" description="Basic and acidic residues" evidence="2">
    <location>
        <begin position="82"/>
        <end position="92"/>
    </location>
</feature>
<dbReference type="Pfam" id="PF04938">
    <property type="entry name" value="SIP1"/>
    <property type="match status" value="1"/>
</dbReference>
<gene>
    <name evidence="3" type="ORF">B0A50_06539</name>
</gene>
<evidence type="ECO:0000313" key="3">
    <source>
        <dbReference type="EMBL" id="TKA23703.1"/>
    </source>
</evidence>
<evidence type="ECO:0000256" key="2">
    <source>
        <dbReference type="SAM" id="MobiDB-lite"/>
    </source>
</evidence>
<feature type="compositionally biased region" description="Acidic residues" evidence="2">
    <location>
        <begin position="127"/>
        <end position="136"/>
    </location>
</feature>
<proteinExistence type="inferred from homology"/>
<dbReference type="Proteomes" id="UP000308549">
    <property type="component" value="Unassembled WGS sequence"/>
</dbReference>
<keyword evidence="4" id="KW-1185">Reference proteome</keyword>
<dbReference type="Gene3D" id="1.20.58.1070">
    <property type="match status" value="1"/>
</dbReference>
<protein>
    <submittedName>
        <fullName evidence="3">Uncharacterized protein</fullName>
    </submittedName>
</protein>
<dbReference type="AlphaFoldDB" id="A0A4U0TNU4"/>
<dbReference type="GO" id="GO:0000387">
    <property type="term" value="P:spliceosomal snRNP assembly"/>
    <property type="evidence" value="ECO:0007669"/>
    <property type="project" value="InterPro"/>
</dbReference>
<dbReference type="GO" id="GO:0005634">
    <property type="term" value="C:nucleus"/>
    <property type="evidence" value="ECO:0007669"/>
    <property type="project" value="TreeGrafter"/>
</dbReference>
<name>A0A4U0TNU4_9PEZI</name>